<dbReference type="InterPro" id="IPR023753">
    <property type="entry name" value="FAD/NAD-binding_dom"/>
</dbReference>
<evidence type="ECO:0000256" key="1">
    <source>
        <dbReference type="ARBA" id="ARBA00001974"/>
    </source>
</evidence>
<dbReference type="STRING" id="1495769.CEM_027"/>
<keyword evidence="10" id="KW-1185">Reference proteome</keyword>
<dbReference type="OrthoDB" id="9802771at2"/>
<feature type="domain" description="FAD/NAD(P)-binding" evidence="8">
    <location>
        <begin position="11"/>
        <end position="114"/>
    </location>
</feature>
<dbReference type="InterPro" id="IPR036188">
    <property type="entry name" value="FAD/NAD-bd_sf"/>
</dbReference>
<dbReference type="GO" id="GO:0070224">
    <property type="term" value="F:sulfide:quinone oxidoreductase activity"/>
    <property type="evidence" value="ECO:0007669"/>
    <property type="project" value="UniProtKB-EC"/>
</dbReference>
<keyword evidence="3" id="KW-0874">Quinone</keyword>
<dbReference type="Proteomes" id="UP000032420">
    <property type="component" value="Chromosome I"/>
</dbReference>
<dbReference type="GO" id="GO:0071949">
    <property type="term" value="F:FAD binding"/>
    <property type="evidence" value="ECO:0007669"/>
    <property type="project" value="TreeGrafter"/>
</dbReference>
<accession>A0A078KHM2</accession>
<evidence type="ECO:0000259" key="8">
    <source>
        <dbReference type="Pfam" id="PF07992"/>
    </source>
</evidence>
<dbReference type="KEGG" id="eme:CEM_027"/>
<dbReference type="Gene3D" id="3.50.50.60">
    <property type="entry name" value="FAD/NAD(P)-binding domain"/>
    <property type="match status" value="2"/>
</dbReference>
<dbReference type="InterPro" id="IPR015904">
    <property type="entry name" value="Sulphide_quinone_reductase"/>
</dbReference>
<dbReference type="EMBL" id="LM655252">
    <property type="protein sequence ID" value="CDZ16299.1"/>
    <property type="molecule type" value="Genomic_DNA"/>
</dbReference>
<evidence type="ECO:0000256" key="7">
    <source>
        <dbReference type="SAM" id="Phobius"/>
    </source>
</evidence>
<evidence type="ECO:0000256" key="6">
    <source>
        <dbReference type="ARBA" id="ARBA00023002"/>
    </source>
</evidence>
<dbReference type="SUPFAM" id="SSF51905">
    <property type="entry name" value="FAD/NAD(P)-binding domain"/>
    <property type="match status" value="2"/>
</dbReference>
<dbReference type="Pfam" id="PF07992">
    <property type="entry name" value="Pyr_redox_2"/>
    <property type="match status" value="1"/>
</dbReference>
<keyword evidence="7" id="KW-1133">Transmembrane helix</keyword>
<evidence type="ECO:0000313" key="9">
    <source>
        <dbReference type="EMBL" id="CDZ16299.1"/>
    </source>
</evidence>
<keyword evidence="7" id="KW-0812">Transmembrane</keyword>
<dbReference type="PATRIC" id="fig|1495769.3.peg.21"/>
<dbReference type="GO" id="GO:0070221">
    <property type="term" value="P:sulfide oxidation, using sulfide:quinone oxidoreductase"/>
    <property type="evidence" value="ECO:0007669"/>
    <property type="project" value="TreeGrafter"/>
</dbReference>
<dbReference type="PANTHER" id="PTHR10632">
    <property type="entry name" value="SULFIDE:QUINONE OXIDOREDUCTASE"/>
    <property type="match status" value="1"/>
</dbReference>
<feature type="transmembrane region" description="Helical" evidence="7">
    <location>
        <begin position="9"/>
        <end position="31"/>
    </location>
</feature>
<keyword evidence="4" id="KW-0274">FAD</keyword>
<evidence type="ECO:0000256" key="5">
    <source>
        <dbReference type="ARBA" id="ARBA00022946"/>
    </source>
</evidence>
<keyword evidence="5" id="KW-0809">Transit peptide</keyword>
<protein>
    <submittedName>
        <fullName evidence="9">Sulfide:quinone oxidoreductase</fullName>
        <ecNumber evidence="9">1.8.5.4</ecNumber>
    </submittedName>
</protein>
<dbReference type="HOGENOM" id="CLU_030742_2_0_6"/>
<evidence type="ECO:0000256" key="3">
    <source>
        <dbReference type="ARBA" id="ARBA00022719"/>
    </source>
</evidence>
<keyword evidence="6 9" id="KW-0560">Oxidoreductase</keyword>
<proteinExistence type="predicted"/>
<gene>
    <name evidence="9" type="primary">sqr</name>
    <name evidence="9" type="ORF">CEM_027</name>
</gene>
<dbReference type="PANTHER" id="PTHR10632:SF2">
    <property type="entry name" value="SULFIDE:QUINONE OXIDOREDUCTASE, MITOCHONDRIAL"/>
    <property type="match status" value="1"/>
</dbReference>
<comment type="cofactor">
    <cofactor evidence="1">
        <name>FAD</name>
        <dbReference type="ChEBI" id="CHEBI:57692"/>
    </cofactor>
</comment>
<sequence>MNLYNIKNIYFDIVIIGGGTAGVSLAASLLIRNSNFNICIIEPQSIHYYQPAWTLIGNGILNSVNNIRPMYSVITPDISWIKSEVLELLPKSNKILLQNGKYVNYKYLVVCPGLILAWEKIEGLIETLGKNGVTSNYSYNLADYTWKLVKKINKGTVIFTQPEMPIKCAGAPQKVIYLSGDFWQKKHILSKININYYLNNNTLFGVKDFVPILMEYIKKYNVKLIFNANLIKVDGKKKTALFKLIDKEGNFISNEYKSFNILHVVPPQISPDFIKNSLLANKKGWCDVDPVTLQHLSFQNIFGLGDVCGILNAKTAAAARKQIFVVAENLFDLIKRKSILKIYDGYGSCPLPVERGKVILSEFGYNDKLLPTFPINPKKPSKLAWLLKTKFLPWFYWHGMLKGNDFLSTN</sequence>
<keyword evidence="2" id="KW-0285">Flavoprotein</keyword>
<evidence type="ECO:0000313" key="10">
    <source>
        <dbReference type="Proteomes" id="UP000032420"/>
    </source>
</evidence>
<dbReference type="GO" id="GO:0048038">
    <property type="term" value="F:quinone binding"/>
    <property type="evidence" value="ECO:0007669"/>
    <property type="project" value="UniProtKB-KW"/>
</dbReference>
<dbReference type="FunFam" id="3.50.50.60:FF:000034">
    <property type="entry name" value="sulfide:quinone oxidoreductase, mitochondrial"/>
    <property type="match status" value="1"/>
</dbReference>
<dbReference type="EC" id="1.8.5.4" evidence="9"/>
<dbReference type="AlphaFoldDB" id="A0A078KHM2"/>
<evidence type="ECO:0000256" key="4">
    <source>
        <dbReference type="ARBA" id="ARBA00022827"/>
    </source>
</evidence>
<name>A0A078KHM2_9GAMM</name>
<reference evidence="10" key="1">
    <citation type="submission" date="2014-07" db="EMBL/GenBank/DDBJ databases">
        <authorList>
            <person name="Santos-Garcia D."/>
        </authorList>
    </citation>
    <scope>NUCLEOTIDE SEQUENCE [LARGE SCALE GENOMIC DNA]</scope>
</reference>
<evidence type="ECO:0000256" key="2">
    <source>
        <dbReference type="ARBA" id="ARBA00022630"/>
    </source>
</evidence>
<organism evidence="9 10">
    <name type="scientific">Candidatus Johnevansia muelleri</name>
    <dbReference type="NCBI Taxonomy" id="1495769"/>
    <lineage>
        <taxon>Bacteria</taxon>
        <taxon>Pseudomonadati</taxon>
        <taxon>Pseudomonadota</taxon>
        <taxon>Gammaproteobacteria</taxon>
        <taxon>Candidatus Johnevansiales</taxon>
        <taxon>Candidatus Johnevansiaceae</taxon>
        <taxon>Candidatus Johnevansia</taxon>
    </lineage>
</organism>
<keyword evidence="7" id="KW-0472">Membrane</keyword>